<name>A0A3L8RXW9_CHLGU</name>
<organism evidence="1 2">
    <name type="scientific">Chloebia gouldiae</name>
    <name type="common">Gouldian finch</name>
    <name type="synonym">Erythrura gouldiae</name>
    <dbReference type="NCBI Taxonomy" id="44316"/>
    <lineage>
        <taxon>Eukaryota</taxon>
        <taxon>Metazoa</taxon>
        <taxon>Chordata</taxon>
        <taxon>Craniata</taxon>
        <taxon>Vertebrata</taxon>
        <taxon>Euteleostomi</taxon>
        <taxon>Archelosauria</taxon>
        <taxon>Archosauria</taxon>
        <taxon>Dinosauria</taxon>
        <taxon>Saurischia</taxon>
        <taxon>Theropoda</taxon>
        <taxon>Coelurosauria</taxon>
        <taxon>Aves</taxon>
        <taxon>Neognathae</taxon>
        <taxon>Neoaves</taxon>
        <taxon>Telluraves</taxon>
        <taxon>Australaves</taxon>
        <taxon>Passeriformes</taxon>
        <taxon>Passeroidea</taxon>
        <taxon>Passeridae</taxon>
        <taxon>Chloebia</taxon>
    </lineage>
</organism>
<protein>
    <submittedName>
        <fullName evidence="1">Uncharacterized protein</fullName>
    </submittedName>
</protein>
<comment type="caution">
    <text evidence="1">The sequence shown here is derived from an EMBL/GenBank/DDBJ whole genome shotgun (WGS) entry which is preliminary data.</text>
</comment>
<dbReference type="EMBL" id="QUSF01000126">
    <property type="protein sequence ID" value="RLV90318.1"/>
    <property type="molecule type" value="Genomic_DNA"/>
</dbReference>
<keyword evidence="2" id="KW-1185">Reference proteome</keyword>
<evidence type="ECO:0000313" key="2">
    <source>
        <dbReference type="Proteomes" id="UP000276834"/>
    </source>
</evidence>
<accession>A0A3L8RXW9</accession>
<reference evidence="1 2" key="1">
    <citation type="journal article" date="2018" name="Proc. R. Soc. B">
        <title>A non-coding region near Follistatin controls head colour polymorphism in the Gouldian finch.</title>
        <authorList>
            <person name="Toomey M.B."/>
            <person name="Marques C.I."/>
            <person name="Andrade P."/>
            <person name="Araujo P.M."/>
            <person name="Sabatino S."/>
            <person name="Gazda M.A."/>
            <person name="Afonso S."/>
            <person name="Lopes R.J."/>
            <person name="Corbo J.C."/>
            <person name="Carneiro M."/>
        </authorList>
    </citation>
    <scope>NUCLEOTIDE SEQUENCE [LARGE SCALE GENOMIC DNA]</scope>
    <source>
        <strain evidence="1">Red01</strain>
        <tissue evidence="1">Muscle</tissue>
    </source>
</reference>
<proteinExistence type="predicted"/>
<dbReference type="Proteomes" id="UP000276834">
    <property type="component" value="Unassembled WGS sequence"/>
</dbReference>
<sequence>MAEFLGHGSPALPLLGMAVKLIDYIHRQRQCKLSVPLSDRTAELNSYPRFNDWLDIVNVRKEVVQALKLVGETARYLWSLRRAVSELCPGHL</sequence>
<evidence type="ECO:0000313" key="1">
    <source>
        <dbReference type="EMBL" id="RLV90318.1"/>
    </source>
</evidence>
<dbReference type="OrthoDB" id="774951at2759"/>
<dbReference type="AlphaFoldDB" id="A0A3L8RXW9"/>
<dbReference type="Gene3D" id="1.10.150.50">
    <property type="entry name" value="Transcription Factor, Ets-1"/>
    <property type="match status" value="1"/>
</dbReference>
<gene>
    <name evidence="1" type="ORF">DV515_00014499</name>
</gene>
<dbReference type="InterPro" id="IPR013761">
    <property type="entry name" value="SAM/pointed_sf"/>
</dbReference>